<sequence length="114" mass="12841">MHLETRHEKELLGTKTRVMSARGQRSDIADMGRRPSYKDLQLVTYSGRRCVWKLRAIHIRARAHAPDASPADTRRNGQTDCRLVLLAGQICNSPPDIRKMSAVIHLGALDVENI</sequence>
<organism evidence="2 3">
    <name type="scientific">Eumeta variegata</name>
    <name type="common">Bagworm moth</name>
    <name type="synonym">Eumeta japonica</name>
    <dbReference type="NCBI Taxonomy" id="151549"/>
    <lineage>
        <taxon>Eukaryota</taxon>
        <taxon>Metazoa</taxon>
        <taxon>Ecdysozoa</taxon>
        <taxon>Arthropoda</taxon>
        <taxon>Hexapoda</taxon>
        <taxon>Insecta</taxon>
        <taxon>Pterygota</taxon>
        <taxon>Neoptera</taxon>
        <taxon>Endopterygota</taxon>
        <taxon>Lepidoptera</taxon>
        <taxon>Glossata</taxon>
        <taxon>Ditrysia</taxon>
        <taxon>Tineoidea</taxon>
        <taxon>Psychidae</taxon>
        <taxon>Oiketicinae</taxon>
        <taxon>Eumeta</taxon>
    </lineage>
</organism>
<evidence type="ECO:0000313" key="3">
    <source>
        <dbReference type="Proteomes" id="UP000299102"/>
    </source>
</evidence>
<evidence type="ECO:0000256" key="1">
    <source>
        <dbReference type="SAM" id="MobiDB-lite"/>
    </source>
</evidence>
<evidence type="ECO:0000313" key="2">
    <source>
        <dbReference type="EMBL" id="GBP40045.1"/>
    </source>
</evidence>
<proteinExistence type="predicted"/>
<comment type="caution">
    <text evidence="2">The sequence shown here is derived from an EMBL/GenBank/DDBJ whole genome shotgun (WGS) entry which is preliminary data.</text>
</comment>
<feature type="compositionally biased region" description="Basic and acidic residues" evidence="1">
    <location>
        <begin position="1"/>
        <end position="12"/>
    </location>
</feature>
<reference evidence="2 3" key="1">
    <citation type="journal article" date="2019" name="Commun. Biol.">
        <title>The bagworm genome reveals a unique fibroin gene that provides high tensile strength.</title>
        <authorList>
            <person name="Kono N."/>
            <person name="Nakamura H."/>
            <person name="Ohtoshi R."/>
            <person name="Tomita M."/>
            <person name="Numata K."/>
            <person name="Arakawa K."/>
        </authorList>
    </citation>
    <scope>NUCLEOTIDE SEQUENCE [LARGE SCALE GENOMIC DNA]</scope>
</reference>
<dbReference type="EMBL" id="BGZK01000375">
    <property type="protein sequence ID" value="GBP40045.1"/>
    <property type="molecule type" value="Genomic_DNA"/>
</dbReference>
<protein>
    <submittedName>
        <fullName evidence="2">Uncharacterized protein</fullName>
    </submittedName>
</protein>
<keyword evidence="3" id="KW-1185">Reference proteome</keyword>
<name>A0A4C1VQG7_EUMVA</name>
<feature type="region of interest" description="Disordered" evidence="1">
    <location>
        <begin position="1"/>
        <end position="32"/>
    </location>
</feature>
<dbReference type="AlphaFoldDB" id="A0A4C1VQG7"/>
<accession>A0A4C1VQG7</accession>
<gene>
    <name evidence="2" type="ORF">EVAR_19174_1</name>
</gene>
<dbReference type="Proteomes" id="UP000299102">
    <property type="component" value="Unassembled WGS sequence"/>
</dbReference>